<feature type="coiled-coil region" evidence="1">
    <location>
        <begin position="79"/>
        <end position="113"/>
    </location>
</feature>
<accession>A0A9D7HL02</accession>
<reference evidence="4" key="1">
    <citation type="submission" date="2020-10" db="EMBL/GenBank/DDBJ databases">
        <title>Connecting structure to function with the recovery of over 1000 high-quality activated sludge metagenome-assembled genomes encoding full-length rRNA genes using long-read sequencing.</title>
        <authorList>
            <person name="Singleton C.M."/>
            <person name="Petriglieri F."/>
            <person name="Kristensen J.M."/>
            <person name="Kirkegaard R.H."/>
            <person name="Michaelsen T.Y."/>
            <person name="Andersen M.H."/>
            <person name="Karst S.M."/>
            <person name="Dueholm M.S."/>
            <person name="Nielsen P.H."/>
            <person name="Albertsen M."/>
        </authorList>
    </citation>
    <scope>NUCLEOTIDE SEQUENCE</scope>
    <source>
        <strain evidence="4">Bjer_18-Q3-R1-45_BAT3C.347</strain>
    </source>
</reference>
<protein>
    <submittedName>
        <fullName evidence="4">DUF4398 domain-containing protein</fullName>
    </submittedName>
</protein>
<organism evidence="4 5">
    <name type="scientific">Candidatus Methylophosphatis roskildensis</name>
    <dbReference type="NCBI Taxonomy" id="2899263"/>
    <lineage>
        <taxon>Bacteria</taxon>
        <taxon>Pseudomonadati</taxon>
        <taxon>Pseudomonadota</taxon>
        <taxon>Betaproteobacteria</taxon>
        <taxon>Nitrosomonadales</taxon>
        <taxon>Sterolibacteriaceae</taxon>
        <taxon>Candidatus Methylophosphatis</taxon>
    </lineage>
</organism>
<dbReference type="PROSITE" id="PS51257">
    <property type="entry name" value="PROKAR_LIPOPROTEIN"/>
    <property type="match status" value="1"/>
</dbReference>
<feature type="domain" description="DUF4398" evidence="3">
    <location>
        <begin position="36"/>
        <end position="112"/>
    </location>
</feature>
<proteinExistence type="predicted"/>
<comment type="caution">
    <text evidence="4">The sequence shown here is derived from an EMBL/GenBank/DDBJ whole genome shotgun (WGS) entry which is preliminary data.</text>
</comment>
<feature type="chain" id="PRO_5038714292" evidence="2">
    <location>
        <begin position="28"/>
        <end position="129"/>
    </location>
</feature>
<dbReference type="Pfam" id="PF14346">
    <property type="entry name" value="DUF4398"/>
    <property type="match status" value="1"/>
</dbReference>
<evidence type="ECO:0000256" key="1">
    <source>
        <dbReference type="SAM" id="Coils"/>
    </source>
</evidence>
<dbReference type="Proteomes" id="UP000807785">
    <property type="component" value="Unassembled WGS sequence"/>
</dbReference>
<evidence type="ECO:0000313" key="4">
    <source>
        <dbReference type="EMBL" id="MBK6972504.1"/>
    </source>
</evidence>
<evidence type="ECO:0000259" key="3">
    <source>
        <dbReference type="Pfam" id="PF14346"/>
    </source>
</evidence>
<sequence length="129" mass="13608">MDRIVSRYRRLGIAGVAGLAVLLGACASTGTAPTSQLATARASIAQAESAGALDSAPLELLSARDKLGMAEAAVREERFVRARRLAEQAEADAELAEHKARTLKAEAAAAELARTNEVLRKEADRKARP</sequence>
<evidence type="ECO:0000256" key="2">
    <source>
        <dbReference type="SAM" id="SignalP"/>
    </source>
</evidence>
<dbReference type="Gene3D" id="1.20.1270.390">
    <property type="match status" value="1"/>
</dbReference>
<gene>
    <name evidence="4" type="ORF">IPH26_06005</name>
</gene>
<dbReference type="AlphaFoldDB" id="A0A9D7HL02"/>
<keyword evidence="2" id="KW-0732">Signal</keyword>
<keyword evidence="1" id="KW-0175">Coiled coil</keyword>
<dbReference type="InterPro" id="IPR025511">
    <property type="entry name" value="DUF4398"/>
</dbReference>
<evidence type="ECO:0000313" key="5">
    <source>
        <dbReference type="Proteomes" id="UP000807785"/>
    </source>
</evidence>
<dbReference type="EMBL" id="JADJEV010000003">
    <property type="protein sequence ID" value="MBK6972504.1"/>
    <property type="molecule type" value="Genomic_DNA"/>
</dbReference>
<feature type="signal peptide" evidence="2">
    <location>
        <begin position="1"/>
        <end position="27"/>
    </location>
</feature>
<name>A0A9D7HL02_9PROT</name>